<dbReference type="Pfam" id="PF00582">
    <property type="entry name" value="Usp"/>
    <property type="match status" value="1"/>
</dbReference>
<accession>F8F7M0</accession>
<organism evidence="4 5">
    <name type="scientific">Paenibacillus mucilaginosus (strain KNP414)</name>
    <dbReference type="NCBI Taxonomy" id="1036673"/>
    <lineage>
        <taxon>Bacteria</taxon>
        <taxon>Bacillati</taxon>
        <taxon>Bacillota</taxon>
        <taxon>Bacilli</taxon>
        <taxon>Bacillales</taxon>
        <taxon>Paenibacillaceae</taxon>
        <taxon>Paenibacillus</taxon>
    </lineage>
</organism>
<dbReference type="InterPro" id="IPR006015">
    <property type="entry name" value="Universal_stress_UspA"/>
</dbReference>
<comment type="subcellular location">
    <subcellularLocation>
        <location evidence="2">Cytoplasm</location>
    </subcellularLocation>
</comment>
<dbReference type="PANTHER" id="PTHR46268">
    <property type="entry name" value="STRESS RESPONSE PROTEIN NHAX"/>
    <property type="match status" value="1"/>
</dbReference>
<dbReference type="KEGG" id="pms:KNP414_00915"/>
<keyword evidence="2" id="KW-0963">Cytoplasm</keyword>
<feature type="domain" description="UspA" evidence="3">
    <location>
        <begin position="3"/>
        <end position="143"/>
    </location>
</feature>
<dbReference type="PANTHER" id="PTHR46268:SF6">
    <property type="entry name" value="UNIVERSAL STRESS PROTEIN UP12"/>
    <property type="match status" value="1"/>
</dbReference>
<dbReference type="CDD" id="cd00293">
    <property type="entry name" value="USP-like"/>
    <property type="match status" value="1"/>
</dbReference>
<evidence type="ECO:0000259" key="3">
    <source>
        <dbReference type="Pfam" id="PF00582"/>
    </source>
</evidence>
<dbReference type="RefSeq" id="WP_013914669.1">
    <property type="nucleotide sequence ID" value="NC_015690.1"/>
</dbReference>
<dbReference type="HOGENOM" id="CLU_049301_16_4_9"/>
<evidence type="ECO:0000313" key="4">
    <source>
        <dbReference type="EMBL" id="AEI39505.1"/>
    </source>
</evidence>
<dbReference type="GO" id="GO:0005737">
    <property type="term" value="C:cytoplasm"/>
    <property type="evidence" value="ECO:0007669"/>
    <property type="project" value="UniProtKB-SubCell"/>
</dbReference>
<evidence type="ECO:0000313" key="5">
    <source>
        <dbReference type="Proteomes" id="UP000006620"/>
    </source>
</evidence>
<protein>
    <recommendedName>
        <fullName evidence="2">Universal stress protein</fullName>
    </recommendedName>
</protein>
<dbReference type="Gene3D" id="3.40.50.620">
    <property type="entry name" value="HUPs"/>
    <property type="match status" value="1"/>
</dbReference>
<evidence type="ECO:0000256" key="1">
    <source>
        <dbReference type="ARBA" id="ARBA00008791"/>
    </source>
</evidence>
<reference evidence="5" key="1">
    <citation type="submission" date="2011-06" db="EMBL/GenBank/DDBJ databases">
        <title>Complete genome sequence of Paenibacillus mucilaginosus KNP414.</title>
        <authorList>
            <person name="Wang J."/>
            <person name="Hu S."/>
            <person name="Hu X."/>
            <person name="Zhang B."/>
            <person name="Dong D."/>
            <person name="Zhang S."/>
            <person name="Zhao K."/>
            <person name="Wu D."/>
        </authorList>
    </citation>
    <scope>NUCLEOTIDE SEQUENCE [LARGE SCALE GENOMIC DNA]</scope>
    <source>
        <strain evidence="5">KNP414</strain>
    </source>
</reference>
<dbReference type="AlphaFoldDB" id="F8F7M0"/>
<dbReference type="PATRIC" id="fig|1036673.3.peg.818"/>
<dbReference type="SUPFAM" id="SSF52402">
    <property type="entry name" value="Adenine nucleotide alpha hydrolases-like"/>
    <property type="match status" value="1"/>
</dbReference>
<sequence length="143" mass="15198">MLYAHILVAYDGSNESDLALSHAVQLCDLLPGAKLEVVHVFNVPSLMFGEALVTAPADVSRIEYEHAESIVDKARTRLAGRNGAEARLLQGAPGKVILAHAEEAGCDLIILGSRGLSTLGEFMLGSVSHHVVQHAKVPVLIVK</sequence>
<dbReference type="PIRSF" id="PIRSF006276">
    <property type="entry name" value="UspA"/>
    <property type="match status" value="1"/>
</dbReference>
<dbReference type="EMBL" id="CP002869">
    <property type="protein sequence ID" value="AEI39505.1"/>
    <property type="molecule type" value="Genomic_DNA"/>
</dbReference>
<evidence type="ECO:0000256" key="2">
    <source>
        <dbReference type="PIRNR" id="PIRNR006276"/>
    </source>
</evidence>
<reference evidence="4 5" key="2">
    <citation type="journal article" date="2013" name="Genome Announc.">
        <title>Genome Sequence of Growth-Improving Paenibacillus mucilaginosus Strain KNP414.</title>
        <authorList>
            <person name="Lu J.J."/>
            <person name="Wang J.F."/>
            <person name="Hu X.F."/>
        </authorList>
    </citation>
    <scope>NUCLEOTIDE SEQUENCE [LARGE SCALE GENOMIC DNA]</scope>
    <source>
        <strain evidence="4 5">KNP414</strain>
    </source>
</reference>
<proteinExistence type="inferred from homology"/>
<gene>
    <name evidence="4" type="ordered locus">KNP414_00915</name>
</gene>
<comment type="similarity">
    <text evidence="1 2">Belongs to the universal stress protein A family.</text>
</comment>
<dbReference type="InterPro" id="IPR014729">
    <property type="entry name" value="Rossmann-like_a/b/a_fold"/>
</dbReference>
<dbReference type="Proteomes" id="UP000006620">
    <property type="component" value="Chromosome"/>
</dbReference>
<name>F8F7M0_PAEMK</name>
<dbReference type="InterPro" id="IPR006016">
    <property type="entry name" value="UspA"/>
</dbReference>
<dbReference type="PRINTS" id="PR01438">
    <property type="entry name" value="UNVRSLSTRESS"/>
</dbReference>